<dbReference type="RefSeq" id="WP_238385516.1">
    <property type="nucleotide sequence ID" value="NZ_JAMXAX010000060.1"/>
</dbReference>
<organism evidence="1 2">
    <name type="scientific">Acidovorax facilis</name>
    <dbReference type="NCBI Taxonomy" id="12917"/>
    <lineage>
        <taxon>Bacteria</taxon>
        <taxon>Pseudomonadati</taxon>
        <taxon>Pseudomonadota</taxon>
        <taxon>Betaproteobacteria</taxon>
        <taxon>Burkholderiales</taxon>
        <taxon>Comamonadaceae</taxon>
        <taxon>Acidovorax</taxon>
    </lineage>
</organism>
<dbReference type="SUPFAM" id="SSF63829">
    <property type="entry name" value="Calcium-dependent phosphotriesterase"/>
    <property type="match status" value="1"/>
</dbReference>
<proteinExistence type="predicted"/>
<sequence length="406" mass="43295">MGRVSAQGTLSYFPLALAASSGVFDAQDRYLVAQFRSGDNGYVVSFLQDGTPVPLAGGFGATVPQDGKGSAAQIASFGSPVLAGDGLVYFLDGAVFDPNGMDTLRTLAPDGTVTSLLSTPRNSLLIVSHAGAVRRFKTESPSNVVEWAELARSPSGEYTWNILPHSWPANVTPVAPVKNDSNRYWGVNATSGTAAHYALDGTRQLEWQLPGRVKTAIAHPLNGNLIVSVSSVNSAYGDALYRLDLVKFLKSVPVLWVGLEDHRGHSDGTGDSARFDFESGVDARTDASGLLYLVTAEAAMSGTPAPIRTVSPNGQVASLLLKRPPAYRHLAGIRLFSDLQSRYRHGSAFAQERREQLLGTLGPEYLFPSLSARSTLSLTDLRPTGSAHRHHGPAVVCYAGRPALRH</sequence>
<dbReference type="Proteomes" id="UP001595693">
    <property type="component" value="Unassembled WGS sequence"/>
</dbReference>
<reference evidence="2" key="1">
    <citation type="journal article" date="2019" name="Int. J. Syst. Evol. Microbiol.">
        <title>The Global Catalogue of Microorganisms (GCM) 10K type strain sequencing project: providing services to taxonomists for standard genome sequencing and annotation.</title>
        <authorList>
            <consortium name="The Broad Institute Genomics Platform"/>
            <consortium name="The Broad Institute Genome Sequencing Center for Infectious Disease"/>
            <person name="Wu L."/>
            <person name="Ma J."/>
        </authorList>
    </citation>
    <scope>NUCLEOTIDE SEQUENCE [LARGE SCALE GENOMIC DNA]</scope>
    <source>
        <strain evidence="2">CCUG 2113</strain>
    </source>
</reference>
<protein>
    <submittedName>
        <fullName evidence="1">Uncharacterized protein</fullName>
    </submittedName>
</protein>
<gene>
    <name evidence="1" type="ORF">ACFOW3_23735</name>
</gene>
<name>A0ABV8DGF2_9BURK</name>
<evidence type="ECO:0000313" key="1">
    <source>
        <dbReference type="EMBL" id="MFC3937646.1"/>
    </source>
</evidence>
<comment type="caution">
    <text evidence="1">The sequence shown here is derived from an EMBL/GenBank/DDBJ whole genome shotgun (WGS) entry which is preliminary data.</text>
</comment>
<evidence type="ECO:0000313" key="2">
    <source>
        <dbReference type="Proteomes" id="UP001595693"/>
    </source>
</evidence>
<keyword evidence="2" id="KW-1185">Reference proteome</keyword>
<dbReference type="EMBL" id="JBHSAJ010000069">
    <property type="protein sequence ID" value="MFC3937646.1"/>
    <property type="molecule type" value="Genomic_DNA"/>
</dbReference>
<accession>A0ABV8DGF2</accession>